<reference evidence="1" key="1">
    <citation type="submission" date="2022-04" db="EMBL/GenBank/DDBJ databases">
        <authorList>
            <person name="Friedrich I."/>
            <person name="Schneider D."/>
            <person name="Poehlein A."/>
            <person name="Hertel R."/>
            <person name="Daniel R."/>
        </authorList>
    </citation>
    <scope>NUCLEOTIDE SEQUENCE</scope>
</reference>
<name>A0A9E7ST22_9CAUD</name>
<protein>
    <submittedName>
        <fullName evidence="1">Uncharacterized protein</fullName>
    </submittedName>
</protein>
<keyword evidence="2" id="KW-1185">Reference proteome</keyword>
<gene>
    <name evidence="1" type="ORF">MARCHEWKA_01120</name>
</gene>
<evidence type="ECO:0000313" key="2">
    <source>
        <dbReference type="Proteomes" id="UP001056634"/>
    </source>
</evidence>
<sequence length="57" mass="6294">MFKLEIDTGNAAFDEGDKPYEIARILRDLAQKIENGADEGSVRDLNGNKVGHYNVNA</sequence>
<organism evidence="1 2">
    <name type="scientific">Brevundimonas phage vB_BpoS-Marchewka</name>
    <dbReference type="NCBI Taxonomy" id="2948604"/>
    <lineage>
        <taxon>Viruses</taxon>
        <taxon>Duplodnaviria</taxon>
        <taxon>Heunggongvirae</taxon>
        <taxon>Uroviricota</taxon>
        <taxon>Caudoviricetes</taxon>
        <taxon>Jeanschmidtviridae</taxon>
        <taxon>Marchewkavirus</taxon>
        <taxon>Marchewkavirus marchewka</taxon>
    </lineage>
</organism>
<dbReference type="Proteomes" id="UP001056634">
    <property type="component" value="Segment"/>
</dbReference>
<dbReference type="EMBL" id="ON529851">
    <property type="protein sequence ID" value="UTC28625.1"/>
    <property type="molecule type" value="Genomic_DNA"/>
</dbReference>
<evidence type="ECO:0000313" key="1">
    <source>
        <dbReference type="EMBL" id="UTC28625.1"/>
    </source>
</evidence>
<proteinExistence type="predicted"/>
<accession>A0A9E7ST22</accession>